<dbReference type="AlphaFoldDB" id="A0A8S1F630"/>
<evidence type="ECO:0000256" key="1">
    <source>
        <dbReference type="ARBA" id="ARBA00004123"/>
    </source>
</evidence>
<evidence type="ECO:0000256" key="3">
    <source>
        <dbReference type="ARBA" id="ARBA00023015"/>
    </source>
</evidence>
<keyword evidence="6" id="KW-0539">Nucleus</keyword>
<proteinExistence type="inferred from homology"/>
<feature type="domain" description="BZIP" evidence="9">
    <location>
        <begin position="236"/>
        <end position="299"/>
    </location>
</feature>
<dbReference type="SUPFAM" id="SSF57959">
    <property type="entry name" value="Leucine zipper domain"/>
    <property type="match status" value="1"/>
</dbReference>
<dbReference type="Pfam" id="PF07716">
    <property type="entry name" value="bZIP_2"/>
    <property type="match status" value="1"/>
</dbReference>
<keyword evidence="5" id="KW-0804">Transcription</keyword>
<feature type="compositionally biased region" description="Polar residues" evidence="8">
    <location>
        <begin position="29"/>
        <end position="57"/>
    </location>
</feature>
<evidence type="ECO:0000256" key="4">
    <source>
        <dbReference type="ARBA" id="ARBA00023125"/>
    </source>
</evidence>
<feature type="coiled-coil region" evidence="7">
    <location>
        <begin position="250"/>
        <end position="295"/>
    </location>
</feature>
<evidence type="ECO:0000256" key="6">
    <source>
        <dbReference type="ARBA" id="ARBA00023242"/>
    </source>
</evidence>
<dbReference type="GO" id="GO:0005634">
    <property type="term" value="C:nucleus"/>
    <property type="evidence" value="ECO:0007669"/>
    <property type="project" value="UniProtKB-SubCell"/>
</dbReference>
<comment type="subcellular location">
    <subcellularLocation>
        <location evidence="1">Nucleus</location>
    </subcellularLocation>
</comment>
<dbReference type="GO" id="GO:0000977">
    <property type="term" value="F:RNA polymerase II transcription regulatory region sequence-specific DNA binding"/>
    <property type="evidence" value="ECO:0007669"/>
    <property type="project" value="TreeGrafter"/>
</dbReference>
<keyword evidence="3" id="KW-0805">Transcription regulation</keyword>
<dbReference type="PANTHER" id="PTHR13044:SF40">
    <property type="entry name" value="TRANSCRIPTION FACTOR ZIP-3"/>
    <property type="match status" value="1"/>
</dbReference>
<dbReference type="CDD" id="cd14692">
    <property type="entry name" value="bZIP_ATF4"/>
    <property type="match status" value="1"/>
</dbReference>
<dbReference type="PROSITE" id="PS50217">
    <property type="entry name" value="BZIP"/>
    <property type="match status" value="1"/>
</dbReference>
<protein>
    <recommendedName>
        <fullName evidence="9">BZIP domain-containing protein</fullName>
    </recommendedName>
</protein>
<dbReference type="PROSITE" id="PS00036">
    <property type="entry name" value="BZIP_BASIC"/>
    <property type="match status" value="1"/>
</dbReference>
<keyword evidence="4" id="KW-0238">DNA-binding</keyword>
<dbReference type="InterPro" id="IPR046347">
    <property type="entry name" value="bZIP_sf"/>
</dbReference>
<organism evidence="10 11">
    <name type="scientific">Caenorhabditis bovis</name>
    <dbReference type="NCBI Taxonomy" id="2654633"/>
    <lineage>
        <taxon>Eukaryota</taxon>
        <taxon>Metazoa</taxon>
        <taxon>Ecdysozoa</taxon>
        <taxon>Nematoda</taxon>
        <taxon>Chromadorea</taxon>
        <taxon>Rhabditida</taxon>
        <taxon>Rhabditina</taxon>
        <taxon>Rhabditomorpha</taxon>
        <taxon>Rhabditoidea</taxon>
        <taxon>Rhabditidae</taxon>
        <taxon>Peloderinae</taxon>
        <taxon>Caenorhabditis</taxon>
    </lineage>
</organism>
<reference evidence="10 11" key="1">
    <citation type="submission" date="2020-04" db="EMBL/GenBank/DDBJ databases">
        <authorList>
            <person name="Laetsch R D."/>
            <person name="Stevens L."/>
            <person name="Kumar S."/>
            <person name="Blaxter L. M."/>
        </authorList>
    </citation>
    <scope>NUCLEOTIDE SEQUENCE [LARGE SCALE GENOMIC DNA]</scope>
</reference>
<evidence type="ECO:0000313" key="10">
    <source>
        <dbReference type="EMBL" id="CAB3411323.1"/>
    </source>
</evidence>
<evidence type="ECO:0000256" key="2">
    <source>
        <dbReference type="ARBA" id="ARBA00007163"/>
    </source>
</evidence>
<evidence type="ECO:0000256" key="8">
    <source>
        <dbReference type="SAM" id="MobiDB-lite"/>
    </source>
</evidence>
<keyword evidence="11" id="KW-1185">Reference proteome</keyword>
<dbReference type="OrthoDB" id="5848156at2759"/>
<keyword evidence="7" id="KW-0175">Coiled coil</keyword>
<evidence type="ECO:0000256" key="7">
    <source>
        <dbReference type="SAM" id="Coils"/>
    </source>
</evidence>
<evidence type="ECO:0000313" key="11">
    <source>
        <dbReference type="Proteomes" id="UP000494206"/>
    </source>
</evidence>
<dbReference type="InterPro" id="IPR004827">
    <property type="entry name" value="bZIP"/>
</dbReference>
<comment type="caution">
    <text evidence="10">The sequence shown here is derived from an EMBL/GenBank/DDBJ whole genome shotgun (WGS) entry which is preliminary data.</text>
</comment>
<dbReference type="Gene3D" id="1.20.5.170">
    <property type="match status" value="1"/>
</dbReference>
<accession>A0A8S1F630</accession>
<evidence type="ECO:0000259" key="9">
    <source>
        <dbReference type="PROSITE" id="PS50217"/>
    </source>
</evidence>
<feature type="region of interest" description="Disordered" evidence="8">
    <location>
        <begin position="23"/>
        <end position="68"/>
    </location>
</feature>
<dbReference type="Proteomes" id="UP000494206">
    <property type="component" value="Unassembled WGS sequence"/>
</dbReference>
<name>A0A8S1F630_9PELO</name>
<dbReference type="EMBL" id="CADEPM010000013">
    <property type="protein sequence ID" value="CAB3411323.1"/>
    <property type="molecule type" value="Genomic_DNA"/>
</dbReference>
<evidence type="ECO:0000256" key="5">
    <source>
        <dbReference type="ARBA" id="ARBA00023163"/>
    </source>
</evidence>
<gene>
    <name evidence="10" type="ORF">CBOVIS_LOCUS12729</name>
</gene>
<dbReference type="SMART" id="SM00338">
    <property type="entry name" value="BRLZ"/>
    <property type="match status" value="1"/>
</dbReference>
<comment type="similarity">
    <text evidence="2">Belongs to the bZIP family.</text>
</comment>
<dbReference type="GO" id="GO:0001228">
    <property type="term" value="F:DNA-binding transcription activator activity, RNA polymerase II-specific"/>
    <property type="evidence" value="ECO:0007669"/>
    <property type="project" value="TreeGrafter"/>
</dbReference>
<dbReference type="PANTHER" id="PTHR13044">
    <property type="entry name" value="ACTIVATING TRANSCRIPTION FACTOR ATF 4/5"/>
    <property type="match status" value="1"/>
</dbReference>
<sequence length="300" mass="33602">MQTSWDAEDFMKRGLLGSLIGFRKRSSSKTDQGPSKQPAAASTNKSASSGPNFTELLTPQPEIVSEPVEHRTEYDIYREIVSEAQLIERSSPATPLSEFSSPTTPTAFYPQIDTTFGQQMMASMDESKLPYPPYHMVMTSTAPHPIPVDQNGVPLGMQCPMAPPPYTSFAPTAQTSHQPAPMPMEMPQITGVIKREIQEHLGKAHPSSASIEKIVKLLVTVLNDSQINEAKEESPEEILRRKRVQNNLAAARYRKRQREAREIAEQELEELSRKNEELKNTVAMMEQEINNLKNAVLQRD</sequence>